<evidence type="ECO:0000313" key="21">
    <source>
        <dbReference type="EMBL" id="TRY62862.1"/>
    </source>
</evidence>
<dbReference type="InterPro" id="IPR015919">
    <property type="entry name" value="Cadherin-like_sf"/>
</dbReference>
<evidence type="ECO:0000256" key="17">
    <source>
        <dbReference type="SAM" id="Phobius"/>
    </source>
</evidence>
<dbReference type="SUPFAM" id="SSF49899">
    <property type="entry name" value="Concanavalin A-like lectins/glucanases"/>
    <property type="match status" value="1"/>
</dbReference>
<evidence type="ECO:0000256" key="10">
    <source>
        <dbReference type="ARBA" id="ARBA00023157"/>
    </source>
</evidence>
<dbReference type="InterPro" id="IPR000233">
    <property type="entry name" value="Cadherin_Y-type_LIR"/>
</dbReference>
<dbReference type="PROSITE" id="PS50268">
    <property type="entry name" value="CADHERIN_2"/>
    <property type="match status" value="6"/>
</dbReference>
<dbReference type="Pfam" id="PF00008">
    <property type="entry name" value="EGF"/>
    <property type="match status" value="1"/>
</dbReference>
<dbReference type="Pfam" id="PF01049">
    <property type="entry name" value="CADH_Y-type_LIR"/>
    <property type="match status" value="1"/>
</dbReference>
<dbReference type="SMART" id="SM00181">
    <property type="entry name" value="EGF"/>
    <property type="match status" value="1"/>
</dbReference>
<dbReference type="Gene3D" id="2.60.120.200">
    <property type="match status" value="1"/>
</dbReference>
<dbReference type="Pfam" id="PF24811">
    <property type="entry name" value="Ig_Shg"/>
    <property type="match status" value="1"/>
</dbReference>
<dbReference type="FunFam" id="2.60.40.60:FF:000032">
    <property type="entry name" value="FAT atypical cadherin 1"/>
    <property type="match status" value="1"/>
</dbReference>
<dbReference type="GO" id="GO:0007163">
    <property type="term" value="P:establishment or maintenance of cell polarity"/>
    <property type="evidence" value="ECO:0007669"/>
    <property type="project" value="UniProtKB-ARBA"/>
</dbReference>
<dbReference type="CDD" id="cd00110">
    <property type="entry name" value="LamG"/>
    <property type="match status" value="1"/>
</dbReference>
<dbReference type="GO" id="GO:0008013">
    <property type="term" value="F:beta-catenin binding"/>
    <property type="evidence" value="ECO:0007669"/>
    <property type="project" value="TreeGrafter"/>
</dbReference>
<feature type="transmembrane region" description="Helical" evidence="17">
    <location>
        <begin position="1166"/>
        <end position="1187"/>
    </location>
</feature>
<evidence type="ECO:0000256" key="5">
    <source>
        <dbReference type="ARBA" id="ARBA00022737"/>
    </source>
</evidence>
<evidence type="ECO:0008006" key="23">
    <source>
        <dbReference type="Google" id="ProtNLM"/>
    </source>
</evidence>
<gene>
    <name evidence="21" type="ORF">TCAL_07709</name>
</gene>
<dbReference type="STRING" id="6832.A0A553NBN6"/>
<evidence type="ECO:0000256" key="7">
    <source>
        <dbReference type="ARBA" id="ARBA00022889"/>
    </source>
</evidence>
<dbReference type="GO" id="GO:0044331">
    <property type="term" value="P:cell-cell adhesion mediated by cadherin"/>
    <property type="evidence" value="ECO:0007669"/>
    <property type="project" value="TreeGrafter"/>
</dbReference>
<keyword evidence="2 13" id="KW-0245">EGF-like domain</keyword>
<dbReference type="SMART" id="SM00112">
    <property type="entry name" value="CA"/>
    <property type="match status" value="6"/>
</dbReference>
<feature type="region of interest" description="Disordered" evidence="16">
    <location>
        <begin position="1241"/>
        <end position="1260"/>
    </location>
</feature>
<dbReference type="Proteomes" id="UP000318571">
    <property type="component" value="Chromosome 10"/>
</dbReference>
<dbReference type="GO" id="GO:0016477">
    <property type="term" value="P:cell migration"/>
    <property type="evidence" value="ECO:0007669"/>
    <property type="project" value="TreeGrafter"/>
</dbReference>
<comment type="subcellular location">
    <subcellularLocation>
        <location evidence="14">Cell membrane</location>
        <topology evidence="14">Single-pass type I membrane protein</topology>
    </subcellularLocation>
    <subcellularLocation>
        <location evidence="1">Membrane</location>
        <topology evidence="1">Single-pass membrane protein</topology>
    </subcellularLocation>
</comment>
<name>A0A553NBN6_TIGCA</name>
<evidence type="ECO:0000256" key="13">
    <source>
        <dbReference type="PROSITE-ProRule" id="PRU00076"/>
    </source>
</evidence>
<dbReference type="InterPro" id="IPR013320">
    <property type="entry name" value="ConA-like_dom_sf"/>
</dbReference>
<dbReference type="GO" id="GO:0045296">
    <property type="term" value="F:cadherin binding"/>
    <property type="evidence" value="ECO:0007669"/>
    <property type="project" value="TreeGrafter"/>
</dbReference>
<feature type="compositionally biased region" description="Low complexity" evidence="16">
    <location>
        <begin position="1291"/>
        <end position="1301"/>
    </location>
</feature>
<evidence type="ECO:0000256" key="4">
    <source>
        <dbReference type="ARBA" id="ARBA00022729"/>
    </source>
</evidence>
<feature type="domain" description="Laminin G" evidence="18">
    <location>
        <begin position="944"/>
        <end position="1149"/>
    </location>
</feature>
<dbReference type="GO" id="GO:0007424">
    <property type="term" value="P:open tracheal system development"/>
    <property type="evidence" value="ECO:0007669"/>
    <property type="project" value="UniProtKB-ARBA"/>
</dbReference>
<dbReference type="GO" id="GO:0005912">
    <property type="term" value="C:adherens junction"/>
    <property type="evidence" value="ECO:0007669"/>
    <property type="project" value="TreeGrafter"/>
</dbReference>
<keyword evidence="7 14" id="KW-0130">Cell adhesion</keyword>
<feature type="domain" description="Cadherin" evidence="20">
    <location>
        <begin position="550"/>
        <end position="647"/>
    </location>
</feature>
<dbReference type="PANTHER" id="PTHR24027">
    <property type="entry name" value="CADHERIN-23"/>
    <property type="match status" value="1"/>
</dbReference>
<keyword evidence="6 12" id="KW-0106">Calcium</keyword>
<feature type="domain" description="Cadherin" evidence="20">
    <location>
        <begin position="110"/>
        <end position="203"/>
    </location>
</feature>
<dbReference type="InterPro" id="IPR027397">
    <property type="entry name" value="Catenin-bd_sf"/>
</dbReference>
<dbReference type="GO" id="GO:0030855">
    <property type="term" value="P:epithelial cell differentiation"/>
    <property type="evidence" value="ECO:0007669"/>
    <property type="project" value="UniProtKB-ARBA"/>
</dbReference>
<accession>A0A553NBN6</accession>
<organism evidence="21 22">
    <name type="scientific">Tigriopus californicus</name>
    <name type="common">Marine copepod</name>
    <dbReference type="NCBI Taxonomy" id="6832"/>
    <lineage>
        <taxon>Eukaryota</taxon>
        <taxon>Metazoa</taxon>
        <taxon>Ecdysozoa</taxon>
        <taxon>Arthropoda</taxon>
        <taxon>Crustacea</taxon>
        <taxon>Multicrustacea</taxon>
        <taxon>Hexanauplia</taxon>
        <taxon>Copepoda</taxon>
        <taxon>Harpacticoida</taxon>
        <taxon>Harpacticidae</taxon>
        <taxon>Tigriopus</taxon>
    </lineage>
</organism>
<dbReference type="InterPro" id="IPR039808">
    <property type="entry name" value="Cadherin"/>
</dbReference>
<dbReference type="SUPFAM" id="SSF49313">
    <property type="entry name" value="Cadherin-like"/>
    <property type="match status" value="7"/>
</dbReference>
<evidence type="ECO:0000256" key="1">
    <source>
        <dbReference type="ARBA" id="ARBA00004167"/>
    </source>
</evidence>
<keyword evidence="8 17" id="KW-1133">Transmembrane helix</keyword>
<dbReference type="GO" id="GO:0008104">
    <property type="term" value="P:intracellular protein localization"/>
    <property type="evidence" value="ECO:0007669"/>
    <property type="project" value="UniProtKB-ARBA"/>
</dbReference>
<reference evidence="21 22" key="1">
    <citation type="journal article" date="2018" name="Nat. Ecol. Evol.">
        <title>Genomic signatures of mitonuclear coevolution across populations of Tigriopus californicus.</title>
        <authorList>
            <person name="Barreto F.S."/>
            <person name="Watson E.T."/>
            <person name="Lima T.G."/>
            <person name="Willett C.S."/>
            <person name="Edmands S."/>
            <person name="Li W."/>
            <person name="Burton R.S."/>
        </authorList>
    </citation>
    <scope>NUCLEOTIDE SEQUENCE [LARGE SCALE GENOMIC DNA]</scope>
    <source>
        <strain evidence="21 22">San Diego</strain>
    </source>
</reference>
<protein>
    <recommendedName>
        <fullName evidence="23">DE-cadherin</fullName>
    </recommendedName>
</protein>
<keyword evidence="22" id="KW-1185">Reference proteome</keyword>
<feature type="domain" description="Cadherin" evidence="20">
    <location>
        <begin position="1"/>
        <end position="89"/>
    </location>
</feature>
<dbReference type="InterPro" id="IPR056370">
    <property type="entry name" value="Shg-like_Ig-like"/>
</dbReference>
<dbReference type="FunFam" id="2.60.40.60:FF:000092">
    <property type="entry name" value="Protocadherin 8"/>
    <property type="match status" value="1"/>
</dbReference>
<dbReference type="GO" id="GO:0016339">
    <property type="term" value="P:calcium-dependent cell-cell adhesion via plasma membrane cell adhesion molecules"/>
    <property type="evidence" value="ECO:0007669"/>
    <property type="project" value="TreeGrafter"/>
</dbReference>
<feature type="domain" description="Cadherin" evidence="20">
    <location>
        <begin position="420"/>
        <end position="533"/>
    </location>
</feature>
<evidence type="ECO:0000256" key="3">
    <source>
        <dbReference type="ARBA" id="ARBA00022692"/>
    </source>
</evidence>
<comment type="caution">
    <text evidence="21">The sequence shown here is derived from an EMBL/GenBank/DDBJ whole genome shotgun (WGS) entry which is preliminary data.</text>
</comment>
<dbReference type="GO" id="GO:0016342">
    <property type="term" value="C:catenin complex"/>
    <property type="evidence" value="ECO:0007669"/>
    <property type="project" value="TreeGrafter"/>
</dbReference>
<dbReference type="GO" id="GO:0005509">
    <property type="term" value="F:calcium ion binding"/>
    <property type="evidence" value="ECO:0007669"/>
    <property type="project" value="UniProtKB-UniRule"/>
</dbReference>
<dbReference type="PANTHER" id="PTHR24027:SF422">
    <property type="entry name" value="CADHERIN DOMAIN-CONTAINING PROTEIN"/>
    <property type="match status" value="1"/>
</dbReference>
<dbReference type="Gene3D" id="2.10.25.10">
    <property type="entry name" value="Laminin"/>
    <property type="match status" value="1"/>
</dbReference>
<evidence type="ECO:0000256" key="9">
    <source>
        <dbReference type="ARBA" id="ARBA00023136"/>
    </source>
</evidence>
<dbReference type="CDD" id="cd00054">
    <property type="entry name" value="EGF_CA"/>
    <property type="match status" value="1"/>
</dbReference>
<dbReference type="PROSITE" id="PS50026">
    <property type="entry name" value="EGF_3"/>
    <property type="match status" value="1"/>
</dbReference>
<dbReference type="Pfam" id="PF00028">
    <property type="entry name" value="Cadherin"/>
    <property type="match status" value="4"/>
</dbReference>
<evidence type="ECO:0000256" key="8">
    <source>
        <dbReference type="ARBA" id="ARBA00022989"/>
    </source>
</evidence>
<comment type="function">
    <text evidence="15">Cadherins are calcium-dependent cell adhesion proteins.</text>
</comment>
<evidence type="ECO:0000256" key="16">
    <source>
        <dbReference type="SAM" id="MobiDB-lite"/>
    </source>
</evidence>
<dbReference type="InterPro" id="IPR020894">
    <property type="entry name" value="Cadherin_CS"/>
</dbReference>
<keyword evidence="11" id="KW-0325">Glycoprotein</keyword>
<dbReference type="GO" id="GO:0009887">
    <property type="term" value="P:animal organ morphogenesis"/>
    <property type="evidence" value="ECO:0007669"/>
    <property type="project" value="UniProtKB-ARBA"/>
</dbReference>
<sequence length="1396" mass="155308">MRISATDVDEGDNQKITYTLDPVRIAGDIDYFKLNKLTGVVTLVNKLDKPVGYVFQFKATATDAGSPPENATIDVTIEVKESSNKPPTFVDGPGPSITLTETYNDFSKPIATYEARSNIPEDGTVFFQLVRGRTEQTNKDDTFRALASQSEPTAVHIYLAKPLEYEKVSEYTLTLQVRNSPDLVAEALLTVQVKDENNQAPVFTNVESGKVLENDAAGTIAMQVSAVDNDGTYPNNAVTYHISPRNPPDIRDKFSIDPKTGIVTTNQEFDREEQSVYALTIDAQDGASSALLQNGQPNVTPQKFRIAIADKNDNPPYFPQKLYRAEIPEDQDVGSKVIEVRASDKDEEASVTAYQVVNGSVGNVFTIEEQTGFIRVAKPLDYEMIKKYYLTIGAYDGEYSSETSVEITILNVNDMKPEFKRDKYEVELFEENMPNYPSVTVSATDPDIDDPTVPQNITYYLDPDSQTSRHFKINPQTGDIQVVKPLDRDMPNGFPVWTMYVFAKDENGGPTGIENYVELTVKLSDINDNAPILDMPDGLVWYENRGQGDVGVLRASDYDTEENGPPFTFSLDGNANHDIKQWFEVNQNNNGSYVLRALVTFDREKQKQYDIPINICDNKGMCDVSILPLIIGDENDNPMEAGSSEIFVFNYEGLAPDTEIGRVYVNDPDDWDLPDKSFKFKDRQRWDGQFALDRNTGMITMRRGIRLQGEITTFEIDFAVEDPKHNQVGRSAVEAKVKVVIQKIPKEAVIKSGSIRIKGPPEDFIRPDANGYSKRDKFTTLMKRYLNATHFDVFTVLPAGKKDQMTDVRFAAHGSPYYKPERLEGVLTKRKHDMMKSMGIEIQMIHIDECIYEGVHCEGGSCTNHLDISPEPVSIFTNTSSFVGVQARVMPHCGCAVPSPIVSSACDPNPCLNNGTCHSASRSNQYTCDCPANNPEFFGPNCERLAASFNGQGWSWHPGLPACGNSHLSFVFNTQMDVGTLLYTGPSPNNIVENVEDFMAVEIRKGRPRMLVNFGSGTKTLELEQRVDDGKDHFLVIRWTNDTIQMELDQKTCSNEVSPARNQCFLQITTHEWTHHYLNTNSPLHVGGVSFGGDRFSEISKSIGVTRTEMPDGEGFAGCIRNLTFNGGGRNTLYDLGSPSDGEHFTPGCNDEFVQAVVAIGLNTNFLIGILVCLLAILIMVILLAVYRRRRHVFGDKDMDCDIRENIINYEDEGGGEGDQTGYDLSVLRMMSDGTPALHMGDPKKMSNFYNQQEPPPDIQTFLQTNKDRIDGDPDATPYDDLRHYAYEGDGNSNGSLSSLNSGTSDADLEFDYLHNFGPRFKKLADMYGEQPDSEDESDSDPEFDPHGYHPHNSHHPHASQHHSHHLSNGMMGGGSGSSMPPPPKHPGGVPSESWC</sequence>
<dbReference type="GO" id="GO:0034332">
    <property type="term" value="P:adherens junction organization"/>
    <property type="evidence" value="ECO:0007669"/>
    <property type="project" value="TreeGrafter"/>
</dbReference>
<dbReference type="CDD" id="cd11304">
    <property type="entry name" value="Cadherin_repeat"/>
    <property type="match status" value="5"/>
</dbReference>
<feature type="region of interest" description="Disordered" evidence="16">
    <location>
        <begin position="1267"/>
        <end position="1301"/>
    </location>
</feature>
<evidence type="ECO:0000256" key="2">
    <source>
        <dbReference type="ARBA" id="ARBA00022536"/>
    </source>
</evidence>
<dbReference type="FunFam" id="4.10.900.10:FF:000012">
    <property type="entry name" value="Putative DE-cadherin"/>
    <property type="match status" value="1"/>
</dbReference>
<evidence type="ECO:0000313" key="22">
    <source>
        <dbReference type="Proteomes" id="UP000318571"/>
    </source>
</evidence>
<feature type="domain" description="Cadherin" evidence="20">
    <location>
        <begin position="319"/>
        <end position="419"/>
    </location>
</feature>
<evidence type="ECO:0000259" key="18">
    <source>
        <dbReference type="PROSITE" id="PS50025"/>
    </source>
</evidence>
<comment type="caution">
    <text evidence="13">Lacks conserved residue(s) required for the propagation of feature annotation.</text>
</comment>
<feature type="domain" description="EGF-like" evidence="19">
    <location>
        <begin position="902"/>
        <end position="943"/>
    </location>
</feature>
<evidence type="ECO:0000256" key="14">
    <source>
        <dbReference type="RuleBase" id="RU003318"/>
    </source>
</evidence>
<dbReference type="PROSITE" id="PS00232">
    <property type="entry name" value="CADHERIN_1"/>
    <property type="match status" value="2"/>
</dbReference>
<dbReference type="InterPro" id="IPR002126">
    <property type="entry name" value="Cadherin-like_dom"/>
</dbReference>
<dbReference type="InterPro" id="IPR000742">
    <property type="entry name" value="EGF"/>
</dbReference>
<dbReference type="Gene3D" id="4.10.900.10">
    <property type="entry name" value="TCF3-CBD (Catenin binding domain)"/>
    <property type="match status" value="1"/>
</dbReference>
<keyword evidence="9 17" id="KW-0472">Membrane</keyword>
<feature type="disulfide bond" evidence="13">
    <location>
        <begin position="911"/>
        <end position="928"/>
    </location>
</feature>
<dbReference type="OMA" id="EQPENTY"/>
<keyword evidence="5" id="KW-0677">Repeat</keyword>
<dbReference type="InterPro" id="IPR001791">
    <property type="entry name" value="Laminin_G"/>
</dbReference>
<keyword evidence="10 13" id="KW-1015">Disulfide bond</keyword>
<dbReference type="GO" id="GO:0007156">
    <property type="term" value="P:homophilic cell adhesion via plasma membrane adhesion molecules"/>
    <property type="evidence" value="ECO:0007669"/>
    <property type="project" value="InterPro"/>
</dbReference>
<evidence type="ECO:0000256" key="12">
    <source>
        <dbReference type="PROSITE-ProRule" id="PRU00043"/>
    </source>
</evidence>
<evidence type="ECO:0000256" key="15">
    <source>
        <dbReference type="RuleBase" id="RU004357"/>
    </source>
</evidence>
<feature type="compositionally biased region" description="Basic residues" evidence="16">
    <location>
        <begin position="1349"/>
        <end position="1366"/>
    </location>
</feature>
<dbReference type="Gene3D" id="2.60.40.60">
    <property type="entry name" value="Cadherins"/>
    <property type="match status" value="7"/>
</dbReference>
<dbReference type="Pfam" id="PF02210">
    <property type="entry name" value="Laminin_G_2"/>
    <property type="match status" value="1"/>
</dbReference>
<feature type="region of interest" description="Disordered" evidence="16">
    <location>
        <begin position="1329"/>
        <end position="1396"/>
    </location>
</feature>
<dbReference type="PROSITE" id="PS50025">
    <property type="entry name" value="LAM_G_DOMAIN"/>
    <property type="match status" value="1"/>
</dbReference>
<dbReference type="GO" id="GO:0001736">
    <property type="term" value="P:establishment of planar polarity"/>
    <property type="evidence" value="ECO:0007669"/>
    <property type="project" value="UniProtKB-ARBA"/>
</dbReference>
<evidence type="ECO:0000259" key="20">
    <source>
        <dbReference type="PROSITE" id="PS50268"/>
    </source>
</evidence>
<evidence type="ECO:0000259" key="19">
    <source>
        <dbReference type="PROSITE" id="PS50026"/>
    </source>
</evidence>
<evidence type="ECO:0000256" key="11">
    <source>
        <dbReference type="ARBA" id="ARBA00023180"/>
    </source>
</evidence>
<evidence type="ECO:0000256" key="6">
    <source>
        <dbReference type="ARBA" id="ARBA00022837"/>
    </source>
</evidence>
<keyword evidence="3 14" id="KW-0812">Transmembrane</keyword>
<feature type="compositionally biased region" description="Low complexity" evidence="16">
    <location>
        <begin position="1387"/>
        <end position="1396"/>
    </location>
</feature>
<keyword evidence="4" id="KW-0732">Signal</keyword>
<feature type="domain" description="Cadherin" evidence="20">
    <location>
        <begin position="203"/>
        <end position="318"/>
    </location>
</feature>
<dbReference type="GO" id="GO:0007043">
    <property type="term" value="P:cell-cell junction assembly"/>
    <property type="evidence" value="ECO:0007669"/>
    <property type="project" value="TreeGrafter"/>
</dbReference>
<dbReference type="EMBL" id="VCGU01000458">
    <property type="protein sequence ID" value="TRY62862.1"/>
    <property type="molecule type" value="Genomic_DNA"/>
</dbReference>
<proteinExistence type="predicted"/>
<feature type="compositionally biased region" description="Acidic residues" evidence="16">
    <location>
        <begin position="1332"/>
        <end position="1343"/>
    </location>
</feature>
<dbReference type="PRINTS" id="PR00205">
    <property type="entry name" value="CADHERIN"/>
</dbReference>
<dbReference type="SMART" id="SM00282">
    <property type="entry name" value="LamG"/>
    <property type="match status" value="1"/>
</dbReference>
<dbReference type="GO" id="GO:0000902">
    <property type="term" value="P:cell morphogenesis"/>
    <property type="evidence" value="ECO:0007669"/>
    <property type="project" value="TreeGrafter"/>
</dbReference>